<comment type="subcellular location">
    <subcellularLocation>
        <location evidence="2">Cell membrane</location>
        <topology evidence="2">Multi-pass membrane protein</topology>
    </subcellularLocation>
</comment>
<dbReference type="InterPro" id="IPR004754">
    <property type="entry name" value="Amino_acid_antiprt"/>
</dbReference>
<dbReference type="EMBL" id="CP038799">
    <property type="protein sequence ID" value="QIV81104.1"/>
    <property type="molecule type" value="Genomic_DNA"/>
</dbReference>
<keyword evidence="12" id="KW-1185">Reference proteome</keyword>
<dbReference type="InterPro" id="IPR050367">
    <property type="entry name" value="APC_superfamily"/>
</dbReference>
<keyword evidence="6 10" id="KW-0812">Transmembrane</keyword>
<keyword evidence="5" id="KW-1003">Cell membrane</keyword>
<evidence type="ECO:0000313" key="12">
    <source>
        <dbReference type="Proteomes" id="UP000501849"/>
    </source>
</evidence>
<dbReference type="PIRSF" id="PIRSF006060">
    <property type="entry name" value="AA_transporter"/>
    <property type="match status" value="1"/>
</dbReference>
<dbReference type="KEGG" id="mfre:EXE63_09535"/>
<feature type="transmembrane region" description="Helical" evidence="10">
    <location>
        <begin position="243"/>
        <end position="263"/>
    </location>
</feature>
<evidence type="ECO:0000256" key="10">
    <source>
        <dbReference type="SAM" id="Phobius"/>
    </source>
</evidence>
<organism evidence="11 12">
    <name type="scientific">Mycolicibacterium frederiksbergense</name>
    <dbReference type="NCBI Taxonomy" id="117567"/>
    <lineage>
        <taxon>Bacteria</taxon>
        <taxon>Bacillati</taxon>
        <taxon>Actinomycetota</taxon>
        <taxon>Actinomycetes</taxon>
        <taxon>Mycobacteriales</taxon>
        <taxon>Mycobacteriaceae</taxon>
        <taxon>Mycolicibacterium</taxon>
    </lineage>
</organism>
<feature type="transmembrane region" description="Helical" evidence="10">
    <location>
        <begin position="165"/>
        <end position="185"/>
    </location>
</feature>
<feature type="transmembrane region" description="Helical" evidence="10">
    <location>
        <begin position="44"/>
        <end position="65"/>
    </location>
</feature>
<evidence type="ECO:0000256" key="4">
    <source>
        <dbReference type="ARBA" id="ARBA00022448"/>
    </source>
</evidence>
<dbReference type="Pfam" id="PF13520">
    <property type="entry name" value="AA_permease_2"/>
    <property type="match status" value="1"/>
</dbReference>
<dbReference type="GO" id="GO:0006865">
    <property type="term" value="P:amino acid transport"/>
    <property type="evidence" value="ECO:0007669"/>
    <property type="project" value="UniProtKB-KW"/>
</dbReference>
<protein>
    <submittedName>
        <fullName evidence="11">Amino acid permease</fullName>
    </submittedName>
</protein>
<feature type="transmembrane region" description="Helical" evidence="10">
    <location>
        <begin position="367"/>
        <end position="391"/>
    </location>
</feature>
<dbReference type="NCBIfam" id="TIGR00905">
    <property type="entry name" value="2A0302"/>
    <property type="match status" value="1"/>
</dbReference>
<name>A0A6H0S1M3_9MYCO</name>
<feature type="transmembrane region" description="Helical" evidence="10">
    <location>
        <begin position="12"/>
        <end position="32"/>
    </location>
</feature>
<evidence type="ECO:0000256" key="1">
    <source>
        <dbReference type="ARBA" id="ARBA00002249"/>
    </source>
</evidence>
<evidence type="ECO:0000256" key="7">
    <source>
        <dbReference type="ARBA" id="ARBA00022970"/>
    </source>
</evidence>
<feature type="transmembrane region" description="Helical" evidence="10">
    <location>
        <begin position="458"/>
        <end position="482"/>
    </location>
</feature>
<evidence type="ECO:0000256" key="3">
    <source>
        <dbReference type="ARBA" id="ARBA00008220"/>
    </source>
</evidence>
<keyword evidence="7" id="KW-0029">Amino-acid transport</keyword>
<sequence length="484" mass="51444">MTAAEIDVRDNKVSLPTLTAMVIGSMIGSGVFLLPRRFGVETGVAGALIAWTIAGAGMLMLAFVFQRLATRKPDLDAGIYAYARAGFGDYVGFNSAFGFWASACAGNTSYWVLIMATLGSLFPALFPTLGDGSTVIAVVVSSVGVWLFFYLILRGVKEAAIINRIATFAKIIPILMFIVIVVIAFKADVFTGNFWGGDGNYSWSSLFEQAKGTMLITVFVFMGIEGASVYSRFAKKREDVGKATVIGFLAVLSVFMLVTLSSYGVMAQSDLAGAAQPSMAAVLESVVGPWGSVLIRVGVIISVLGAYLAWTLMAAEILYLPAKSDDMPRFLSRENSNGAPVNALVMAAGLVQLLLILLVFSDNALDFMLDLTAALALIPYLLAAGYALKLTITRETYSDGKSLVPDMVIAAVATFYTLFLVYAAGWDHLLLSCILYAPGALLYRMARKQRGLQVFTPAEAALFGVIVLGAIGGISGLITGAIQI</sequence>
<dbReference type="PANTHER" id="PTHR42770:SF4">
    <property type="entry name" value="ARGININE_ORNITHINE ANTIPORTER-RELATED"/>
    <property type="match status" value="1"/>
</dbReference>
<dbReference type="Gene3D" id="1.20.1740.10">
    <property type="entry name" value="Amino acid/polyamine transporter I"/>
    <property type="match status" value="1"/>
</dbReference>
<dbReference type="GO" id="GO:0005886">
    <property type="term" value="C:plasma membrane"/>
    <property type="evidence" value="ECO:0007669"/>
    <property type="project" value="UniProtKB-SubCell"/>
</dbReference>
<dbReference type="GO" id="GO:0022857">
    <property type="term" value="F:transmembrane transporter activity"/>
    <property type="evidence" value="ECO:0007669"/>
    <property type="project" value="InterPro"/>
</dbReference>
<feature type="transmembrane region" description="Helical" evidence="10">
    <location>
        <begin position="293"/>
        <end position="320"/>
    </location>
</feature>
<evidence type="ECO:0000256" key="8">
    <source>
        <dbReference type="ARBA" id="ARBA00022989"/>
    </source>
</evidence>
<feature type="transmembrane region" description="Helical" evidence="10">
    <location>
        <begin position="212"/>
        <end position="231"/>
    </location>
</feature>
<feature type="transmembrane region" description="Helical" evidence="10">
    <location>
        <begin position="135"/>
        <end position="153"/>
    </location>
</feature>
<feature type="transmembrane region" description="Helical" evidence="10">
    <location>
        <begin position="429"/>
        <end position="446"/>
    </location>
</feature>
<evidence type="ECO:0000313" key="11">
    <source>
        <dbReference type="EMBL" id="QIV81104.1"/>
    </source>
</evidence>
<evidence type="ECO:0000256" key="2">
    <source>
        <dbReference type="ARBA" id="ARBA00004651"/>
    </source>
</evidence>
<comment type="function">
    <text evidence="1">Probable amino-acid or metabolite transport protein.</text>
</comment>
<gene>
    <name evidence="11" type="ORF">EXE63_09535</name>
</gene>
<dbReference type="AlphaFoldDB" id="A0A6H0S1M3"/>
<accession>A0A6H0S1M3</accession>
<dbReference type="PANTHER" id="PTHR42770">
    <property type="entry name" value="AMINO ACID TRANSPORTER-RELATED"/>
    <property type="match status" value="1"/>
</dbReference>
<keyword evidence="4" id="KW-0813">Transport</keyword>
<reference evidence="11 12" key="1">
    <citation type="submission" date="2019-04" db="EMBL/GenBank/DDBJ databases">
        <title>Draft, Whole-Genome Sequence of the Anthracene-degrading Mycobacterium frederiksbergense LB501T, Isolated from a Polycyclic Aromatic Hydrocarbon (PAH)-Contaminated Soil.</title>
        <authorList>
            <person name="Augelletti F."/>
        </authorList>
    </citation>
    <scope>NUCLEOTIDE SEQUENCE [LARGE SCALE GENOMIC DNA]</scope>
    <source>
        <strain evidence="11 12">LB 501T</strain>
    </source>
</reference>
<evidence type="ECO:0000256" key="5">
    <source>
        <dbReference type="ARBA" id="ARBA00022475"/>
    </source>
</evidence>
<feature type="transmembrane region" description="Helical" evidence="10">
    <location>
        <begin position="341"/>
        <end position="361"/>
    </location>
</feature>
<dbReference type="Proteomes" id="UP000501849">
    <property type="component" value="Chromosome"/>
</dbReference>
<keyword evidence="9 10" id="KW-0472">Membrane</keyword>
<keyword evidence="8 10" id="KW-1133">Transmembrane helix</keyword>
<comment type="similarity">
    <text evidence="3">Belongs to the amino acid-polyamine-organocation (APC) superfamily. Basic amino acid/polyamine antiporter (APA) (TC 2.A.3.2) family.</text>
</comment>
<proteinExistence type="inferred from homology"/>
<feature type="transmembrane region" description="Helical" evidence="10">
    <location>
        <begin position="403"/>
        <end position="423"/>
    </location>
</feature>
<evidence type="ECO:0000256" key="6">
    <source>
        <dbReference type="ARBA" id="ARBA00022692"/>
    </source>
</evidence>
<evidence type="ECO:0000256" key="9">
    <source>
        <dbReference type="ARBA" id="ARBA00023136"/>
    </source>
</evidence>
<dbReference type="InterPro" id="IPR002293">
    <property type="entry name" value="AA/rel_permease1"/>
</dbReference>
<dbReference type="RefSeq" id="WP_168141736.1">
    <property type="nucleotide sequence ID" value="NZ_CP038799.1"/>
</dbReference>